<dbReference type="EMBL" id="JBFXLS010000256">
    <property type="protein sequence ID" value="KAL2811369.1"/>
    <property type="molecule type" value="Genomic_DNA"/>
</dbReference>
<feature type="transmembrane region" description="Helical" evidence="1">
    <location>
        <begin position="48"/>
        <end position="70"/>
    </location>
</feature>
<keyword evidence="3" id="KW-1185">Reference proteome</keyword>
<evidence type="ECO:0000313" key="3">
    <source>
        <dbReference type="Proteomes" id="UP001610335"/>
    </source>
</evidence>
<evidence type="ECO:0000256" key="1">
    <source>
        <dbReference type="SAM" id="Phobius"/>
    </source>
</evidence>
<protein>
    <submittedName>
        <fullName evidence="2">Uncharacterized protein</fullName>
    </submittedName>
</protein>
<keyword evidence="1" id="KW-0812">Transmembrane</keyword>
<gene>
    <name evidence="2" type="ORF">BDW59DRAFT_155555</name>
</gene>
<organism evidence="2 3">
    <name type="scientific">Aspergillus cavernicola</name>
    <dbReference type="NCBI Taxonomy" id="176166"/>
    <lineage>
        <taxon>Eukaryota</taxon>
        <taxon>Fungi</taxon>
        <taxon>Dikarya</taxon>
        <taxon>Ascomycota</taxon>
        <taxon>Pezizomycotina</taxon>
        <taxon>Eurotiomycetes</taxon>
        <taxon>Eurotiomycetidae</taxon>
        <taxon>Eurotiales</taxon>
        <taxon>Aspergillaceae</taxon>
        <taxon>Aspergillus</taxon>
        <taxon>Aspergillus subgen. Nidulantes</taxon>
    </lineage>
</organism>
<proteinExistence type="predicted"/>
<comment type="caution">
    <text evidence="2">The sequence shown here is derived from an EMBL/GenBank/DDBJ whole genome shotgun (WGS) entry which is preliminary data.</text>
</comment>
<name>A0ABR4H7I4_9EURO</name>
<keyword evidence="1" id="KW-0472">Membrane</keyword>
<reference evidence="2 3" key="1">
    <citation type="submission" date="2024-07" db="EMBL/GenBank/DDBJ databases">
        <title>Section-level genome sequencing and comparative genomics of Aspergillus sections Usti and Cavernicolus.</title>
        <authorList>
            <consortium name="Lawrence Berkeley National Laboratory"/>
            <person name="Nybo J.L."/>
            <person name="Vesth T.C."/>
            <person name="Theobald S."/>
            <person name="Frisvad J.C."/>
            <person name="Larsen T.O."/>
            <person name="Kjaerboelling I."/>
            <person name="Rothschild-Mancinelli K."/>
            <person name="Lyhne E.K."/>
            <person name="Kogle M.E."/>
            <person name="Barry K."/>
            <person name="Clum A."/>
            <person name="Na H."/>
            <person name="Ledsgaard L."/>
            <person name="Lin J."/>
            <person name="Lipzen A."/>
            <person name="Kuo A."/>
            <person name="Riley R."/>
            <person name="Mondo S."/>
            <person name="LaButti K."/>
            <person name="Haridas S."/>
            <person name="Pangalinan J."/>
            <person name="Salamov A.A."/>
            <person name="Simmons B.A."/>
            <person name="Magnuson J.K."/>
            <person name="Chen J."/>
            <person name="Drula E."/>
            <person name="Henrissat B."/>
            <person name="Wiebenga A."/>
            <person name="Lubbers R.J."/>
            <person name="Gomes A.C."/>
            <person name="Makela M.R."/>
            <person name="Stajich J."/>
            <person name="Grigoriev I.V."/>
            <person name="Mortensen U.H."/>
            <person name="De vries R.P."/>
            <person name="Baker S.E."/>
            <person name="Andersen M.R."/>
        </authorList>
    </citation>
    <scope>NUCLEOTIDE SEQUENCE [LARGE SCALE GENOMIC DNA]</scope>
    <source>
        <strain evidence="2 3">CBS 600.67</strain>
    </source>
</reference>
<accession>A0ABR4H7I4</accession>
<dbReference type="Proteomes" id="UP001610335">
    <property type="component" value="Unassembled WGS sequence"/>
</dbReference>
<sequence>MDITSPRISTQSADVVPLIEMTIMAENRTKPLELDFPYQSMEDDEGNILNMFLAMLHICPPCIALGCLLAHP</sequence>
<evidence type="ECO:0000313" key="2">
    <source>
        <dbReference type="EMBL" id="KAL2811369.1"/>
    </source>
</evidence>
<keyword evidence="1" id="KW-1133">Transmembrane helix</keyword>